<evidence type="ECO:0000256" key="4">
    <source>
        <dbReference type="ARBA" id="ARBA00022448"/>
    </source>
</evidence>
<dbReference type="FunFam" id="3.40.50.620:FF:000041">
    <property type="entry name" value="Electron transfer flavoprotein alpha subunit"/>
    <property type="match status" value="1"/>
</dbReference>
<comment type="subcellular location">
    <subcellularLocation>
        <location evidence="1 9">Mitochondrion matrix</location>
    </subcellularLocation>
</comment>
<keyword evidence="4 9" id="KW-0813">Transport</keyword>
<organism evidence="12 13">
    <name type="scientific">Lasiosphaeris hirsuta</name>
    <dbReference type="NCBI Taxonomy" id="260670"/>
    <lineage>
        <taxon>Eukaryota</taxon>
        <taxon>Fungi</taxon>
        <taxon>Dikarya</taxon>
        <taxon>Ascomycota</taxon>
        <taxon>Pezizomycotina</taxon>
        <taxon>Sordariomycetes</taxon>
        <taxon>Sordariomycetidae</taxon>
        <taxon>Sordariales</taxon>
        <taxon>Lasiosphaeriaceae</taxon>
        <taxon>Lasiosphaeris</taxon>
    </lineage>
</organism>
<comment type="similarity">
    <text evidence="2 9">Belongs to the ETF alpha-subunit/FixB family.</text>
</comment>
<dbReference type="FunFam" id="3.40.50.1220:FF:000001">
    <property type="entry name" value="Electron transfer flavoprotein, alpha subunit"/>
    <property type="match status" value="1"/>
</dbReference>
<dbReference type="InterPro" id="IPR029035">
    <property type="entry name" value="DHS-like_NAD/FAD-binding_dom"/>
</dbReference>
<keyword evidence="13" id="KW-1185">Reference proteome</keyword>
<feature type="binding site" evidence="10">
    <location>
        <position position="239"/>
    </location>
    <ligand>
        <name>FAD</name>
        <dbReference type="ChEBI" id="CHEBI:57692"/>
    </ligand>
</feature>
<comment type="subunit">
    <text evidence="3 9">Heterodimer of an alpha and a beta subunit.</text>
</comment>
<keyword evidence="5 9" id="KW-0285">Flavoprotein</keyword>
<evidence type="ECO:0000256" key="9">
    <source>
        <dbReference type="PIRNR" id="PIRNR000089"/>
    </source>
</evidence>
<evidence type="ECO:0000256" key="10">
    <source>
        <dbReference type="PIRSR" id="PIRSR000089-1"/>
    </source>
</evidence>
<dbReference type="EMBL" id="JAUKUA010000004">
    <property type="protein sequence ID" value="KAK0715009.1"/>
    <property type="molecule type" value="Genomic_DNA"/>
</dbReference>
<keyword evidence="7 9" id="KW-0249">Electron transport</keyword>
<feature type="binding site" evidence="10">
    <location>
        <begin position="279"/>
        <end position="283"/>
    </location>
    <ligand>
        <name>FAD</name>
        <dbReference type="ChEBI" id="CHEBI:57692"/>
    </ligand>
</feature>
<dbReference type="SUPFAM" id="SSF52402">
    <property type="entry name" value="Adenine nucleotide alpha hydrolases-like"/>
    <property type="match status" value="1"/>
</dbReference>
<evidence type="ECO:0000256" key="5">
    <source>
        <dbReference type="ARBA" id="ARBA00022630"/>
    </source>
</evidence>
<dbReference type="PIRSF" id="PIRSF000089">
    <property type="entry name" value="Electra_flavoP_a"/>
    <property type="match status" value="1"/>
</dbReference>
<dbReference type="InterPro" id="IPR018206">
    <property type="entry name" value="ETF_asu_C_CS"/>
</dbReference>
<reference evidence="12" key="1">
    <citation type="submission" date="2023-06" db="EMBL/GenBank/DDBJ databases">
        <title>Genome-scale phylogeny and comparative genomics of the fungal order Sordariales.</title>
        <authorList>
            <consortium name="Lawrence Berkeley National Laboratory"/>
            <person name="Hensen N."/>
            <person name="Bonometti L."/>
            <person name="Westerberg I."/>
            <person name="Brannstrom I.O."/>
            <person name="Guillou S."/>
            <person name="Cros-Aarteil S."/>
            <person name="Calhoun S."/>
            <person name="Haridas S."/>
            <person name="Kuo A."/>
            <person name="Mondo S."/>
            <person name="Pangilinan J."/>
            <person name="Riley R."/>
            <person name="Labutti K."/>
            <person name="Andreopoulos B."/>
            <person name="Lipzen A."/>
            <person name="Chen C."/>
            <person name="Yanf M."/>
            <person name="Daum C."/>
            <person name="Ng V."/>
            <person name="Clum A."/>
            <person name="Steindorff A."/>
            <person name="Ohm R."/>
            <person name="Martin F."/>
            <person name="Silar P."/>
            <person name="Natvig D."/>
            <person name="Lalanne C."/>
            <person name="Gautier V."/>
            <person name="Ament-Velasquez S.L."/>
            <person name="Kruys A."/>
            <person name="Hutchinson M.I."/>
            <person name="Powell A.J."/>
            <person name="Barry K."/>
            <person name="Miller A.N."/>
            <person name="Grigoriev I.V."/>
            <person name="Debuchy R."/>
            <person name="Gladieux P."/>
            <person name="Thoren M.H."/>
            <person name="Johannesson H."/>
        </authorList>
    </citation>
    <scope>NUCLEOTIDE SEQUENCE</scope>
    <source>
        <strain evidence="12">SMH4607-1</strain>
    </source>
</reference>
<dbReference type="Gene3D" id="3.40.50.620">
    <property type="entry name" value="HUPs"/>
    <property type="match status" value="1"/>
</dbReference>
<keyword evidence="6 9" id="KW-0274">FAD</keyword>
<comment type="cofactor">
    <cofactor evidence="9 10">
        <name>FAD</name>
        <dbReference type="ChEBI" id="CHEBI:57692"/>
    </cofactor>
    <text evidence="9 10">Binds 1 FAD per dimer.</text>
</comment>
<proteinExistence type="inferred from homology"/>
<dbReference type="Pfam" id="PF00766">
    <property type="entry name" value="ETF_alpha"/>
    <property type="match status" value="1"/>
</dbReference>
<feature type="binding site" evidence="10">
    <location>
        <begin position="265"/>
        <end position="266"/>
    </location>
    <ligand>
        <name>FAD</name>
        <dbReference type="ChEBI" id="CHEBI:57692"/>
    </ligand>
</feature>
<gene>
    <name evidence="12" type="ORF">B0H67DRAFT_487675</name>
</gene>
<feature type="binding site" evidence="10">
    <location>
        <position position="317"/>
    </location>
    <ligand>
        <name>FAD</name>
        <dbReference type="ChEBI" id="CHEBI:57692"/>
    </ligand>
</feature>
<protein>
    <recommendedName>
        <fullName evidence="9">Probable electron transfer flavoprotein subunit alpha</fullName>
    </recommendedName>
</protein>
<dbReference type="SMART" id="SM00893">
    <property type="entry name" value="ETF"/>
    <property type="match status" value="1"/>
</dbReference>
<dbReference type="PANTHER" id="PTHR43153">
    <property type="entry name" value="ELECTRON TRANSFER FLAVOPROTEIN ALPHA"/>
    <property type="match status" value="1"/>
</dbReference>
<dbReference type="SUPFAM" id="SSF52467">
    <property type="entry name" value="DHS-like NAD/FAD-binding domain"/>
    <property type="match status" value="1"/>
</dbReference>
<comment type="caution">
    <text evidence="12">The sequence shown here is derived from an EMBL/GenBank/DDBJ whole genome shotgun (WGS) entry which is preliminary data.</text>
</comment>
<name>A0AA40DSY5_9PEZI</name>
<dbReference type="PANTHER" id="PTHR43153:SF1">
    <property type="entry name" value="ELECTRON TRANSFER FLAVOPROTEIN SUBUNIT ALPHA, MITOCHONDRIAL"/>
    <property type="match status" value="1"/>
</dbReference>
<evidence type="ECO:0000313" key="12">
    <source>
        <dbReference type="EMBL" id="KAK0715009.1"/>
    </source>
</evidence>
<keyword evidence="9" id="KW-0496">Mitochondrion</keyword>
<dbReference type="InterPro" id="IPR001308">
    <property type="entry name" value="ETF_a/FixB"/>
</dbReference>
<dbReference type="InterPro" id="IPR014730">
    <property type="entry name" value="ETF_a/b_N"/>
</dbReference>
<dbReference type="GO" id="GO:0033539">
    <property type="term" value="P:fatty acid beta-oxidation using acyl-CoA dehydrogenase"/>
    <property type="evidence" value="ECO:0007669"/>
    <property type="project" value="TreeGrafter"/>
</dbReference>
<evidence type="ECO:0000256" key="8">
    <source>
        <dbReference type="ARBA" id="ARBA00025416"/>
    </source>
</evidence>
<dbReference type="InterPro" id="IPR033947">
    <property type="entry name" value="ETF_alpha_N"/>
</dbReference>
<evidence type="ECO:0000256" key="3">
    <source>
        <dbReference type="ARBA" id="ARBA00011355"/>
    </source>
</evidence>
<dbReference type="Proteomes" id="UP001172102">
    <property type="component" value="Unassembled WGS sequence"/>
</dbReference>
<feature type="domain" description="Electron transfer flavoprotein alpha/beta-subunit N-terminal" evidence="11">
    <location>
        <begin position="38"/>
        <end position="224"/>
    </location>
</feature>
<dbReference type="Pfam" id="PF01012">
    <property type="entry name" value="ETF"/>
    <property type="match status" value="1"/>
</dbReference>
<sequence>MLLAGRRVASALTRTRLIDTAARASLRSPAALHRLLSALAVLEQRDGKLNSGSLSAITAAQKLGGSIHAFVAGSSIKAVAEEAAKVEGVEKVIAVENGAYDKGLPENYAPLLVENIKKGGYTHVIAGHTAFGKNLMPRVAALLDLQQISDVTSIENEKTFVRPIYAGNAIATVESSDVIKVLTIRGTAFPTAATAGGTAAVEDGVDPKVDSPTEWISEDLAKSDRPDLATAGKVVSGGRGLRSKEEFDRIMLPLADALGAAVGASRAAVDSGYADNSLQVGQTGKVVAPQLYMAVGISGAIQHLAGMKDSKVIAAINKDADAPIFQVADVGLVGDLFDKVPEITEKLSKA</sequence>
<evidence type="ECO:0000256" key="6">
    <source>
        <dbReference type="ARBA" id="ARBA00022827"/>
    </source>
</evidence>
<dbReference type="InterPro" id="IPR014729">
    <property type="entry name" value="Rossmann-like_a/b/a_fold"/>
</dbReference>
<dbReference type="GO" id="GO:0050660">
    <property type="term" value="F:flavin adenine dinucleotide binding"/>
    <property type="evidence" value="ECO:0007669"/>
    <property type="project" value="InterPro"/>
</dbReference>
<dbReference type="Gene3D" id="3.40.50.1220">
    <property type="entry name" value="TPP-binding domain"/>
    <property type="match status" value="1"/>
</dbReference>
<feature type="binding site" evidence="10">
    <location>
        <begin position="296"/>
        <end position="303"/>
    </location>
    <ligand>
        <name>FAD</name>
        <dbReference type="ChEBI" id="CHEBI:57692"/>
    </ligand>
</feature>
<dbReference type="GO" id="GO:0005759">
    <property type="term" value="C:mitochondrial matrix"/>
    <property type="evidence" value="ECO:0007669"/>
    <property type="project" value="UniProtKB-SubCell"/>
</dbReference>
<evidence type="ECO:0000256" key="7">
    <source>
        <dbReference type="ARBA" id="ARBA00022982"/>
    </source>
</evidence>
<accession>A0AA40DSY5</accession>
<dbReference type="PROSITE" id="PS00696">
    <property type="entry name" value="ETF_ALPHA"/>
    <property type="match status" value="1"/>
</dbReference>
<evidence type="ECO:0000259" key="11">
    <source>
        <dbReference type="SMART" id="SM00893"/>
    </source>
</evidence>
<evidence type="ECO:0000256" key="2">
    <source>
        <dbReference type="ARBA" id="ARBA00005817"/>
    </source>
</evidence>
<evidence type="ECO:0000256" key="1">
    <source>
        <dbReference type="ARBA" id="ARBA00004305"/>
    </source>
</evidence>
<dbReference type="CDD" id="cd01715">
    <property type="entry name" value="ETF_alpha"/>
    <property type="match status" value="1"/>
</dbReference>
<evidence type="ECO:0000313" key="13">
    <source>
        <dbReference type="Proteomes" id="UP001172102"/>
    </source>
</evidence>
<comment type="function">
    <text evidence="8 9">The electron transfer flavoprotein serves as a specific electron acceptor for several dehydrogenases, including five acyl-CoA dehydrogenases, glutaryl-CoA and sarcosine dehydrogenase. It transfers the electrons to the main mitochondrial respiratory chain via ETF-ubiquinone oxidoreductase (ETF dehydrogenase).</text>
</comment>
<dbReference type="AlphaFoldDB" id="A0AA40DSY5"/>
<dbReference type="InterPro" id="IPR014731">
    <property type="entry name" value="ETF_asu_C"/>
</dbReference>
<dbReference type="GO" id="GO:0009055">
    <property type="term" value="F:electron transfer activity"/>
    <property type="evidence" value="ECO:0007669"/>
    <property type="project" value="InterPro"/>
</dbReference>